<feature type="transmembrane region" description="Helical" evidence="7">
    <location>
        <begin position="203"/>
        <end position="221"/>
    </location>
</feature>
<evidence type="ECO:0000256" key="4">
    <source>
        <dbReference type="ARBA" id="ARBA00023212"/>
    </source>
</evidence>
<dbReference type="GO" id="GO:0072686">
    <property type="term" value="C:mitotic spindle"/>
    <property type="evidence" value="ECO:0007669"/>
    <property type="project" value="TreeGrafter"/>
</dbReference>
<sequence length="948" mass="100483">MRPGKPEPAPEPAPAPTPPPPPPPDPAQEPPPAVPGDAAAMAAWWDPALQFFARHRAAAALAAWLGVLGFDAMDLHMPAEWLVFTFFSLSVFVQAFGMSALLFTALTAAMTVLNVGVYWLLPFSTTSLLSTVVVCMLLVRGVHGLDSRGWAIAALMSLSRLGTPWCRALPAYLQAPVAAYCASFGLLWIAYHSSRRLESLVDPLCLLLGIVPPLPLCLSIAEIGGTSVVLRWARDHHPGAGESAVRIGCLGTLERTRLPDARPAHYEVEVDGRIVGWCSCPAEAVRVRGLQPGCTYQVRVWALSRSRGRAPSAPVFVQTLAAPASAQQDPAQPTAAEIESIRREIADADREAAEMEASAAALTQQAEAECAALQAQAAELRAARKEQDGARAALRSEIRELEAEKRRADKETAALRSAIAEADSRWQRAQQRRRDRERRAEERRRSVQQLQAKMARELSDHEREQAGARAAIDSLKAQVGLAEQRARELAREKDAAARELRDKRREAAAQEKENAALESRVRHAAQRRRQLRTARREAAATAARLQAEVDLLEAQLSEAVAQRQQREAAAAAAAAAVSPPAVARPPPVYPAAMPFPPASLPPRLRGSSDLVSPDSARAGPRHSRSSSFAVGSPAVAGALPPLRYAAQRGLPSIAGLRSADGAGGATASVAALGFGGEVPARRSADLGDLLGLWRGAQDAPSAAMPTTAAEASALSILKDTDLAYPTPKRTEYGGGGGGGGGGGWLGDSSYSRVPFPQPPPEAHAGIAGKLHRQVLSRMLADQPARHAGLGTPDLCVAGGWPDPELRRYPSPLGGEAGPFVLRPASPAEQQQHLFSGDVLGMRRPPNIAAPVGNGRPHVAPIGAPAKSRRDNLAALKMSPARSHDHLPLAGAVHSASTDSSDAPLRAAGSQSCRVSMDHGAAGSPPFNESLYCDRSFWEQDAASTDDPR</sequence>
<feature type="coiled-coil region" evidence="5">
    <location>
        <begin position="338"/>
        <end position="421"/>
    </location>
</feature>
<evidence type="ECO:0000256" key="2">
    <source>
        <dbReference type="ARBA" id="ARBA00022490"/>
    </source>
</evidence>
<dbReference type="Proteomes" id="UP001140217">
    <property type="component" value="Unassembled WGS sequence"/>
</dbReference>
<comment type="subcellular location">
    <subcellularLocation>
        <location evidence="1">Cytoplasm</location>
        <location evidence="1">Cytoskeleton</location>
    </subcellularLocation>
</comment>
<dbReference type="PANTHER" id="PTHR47970">
    <property type="entry name" value="KINESIN-LIKE PROTEIN KIF11"/>
    <property type="match status" value="1"/>
</dbReference>
<dbReference type="PROSITE" id="PS50853">
    <property type="entry name" value="FN3"/>
    <property type="match status" value="1"/>
</dbReference>
<dbReference type="GO" id="GO:0090307">
    <property type="term" value="P:mitotic spindle assembly"/>
    <property type="evidence" value="ECO:0007669"/>
    <property type="project" value="TreeGrafter"/>
</dbReference>
<keyword evidence="7" id="KW-0472">Membrane</keyword>
<dbReference type="InterPro" id="IPR047149">
    <property type="entry name" value="KIF11-like"/>
</dbReference>
<evidence type="ECO:0000256" key="5">
    <source>
        <dbReference type="SAM" id="Coils"/>
    </source>
</evidence>
<feature type="compositionally biased region" description="Basic and acidic residues" evidence="6">
    <location>
        <begin position="489"/>
        <end position="521"/>
    </location>
</feature>
<protein>
    <recommendedName>
        <fullName evidence="8">Fibronectin type-III domain-containing protein</fullName>
    </recommendedName>
</protein>
<evidence type="ECO:0000256" key="3">
    <source>
        <dbReference type="ARBA" id="ARBA00023175"/>
    </source>
</evidence>
<keyword evidence="2" id="KW-0963">Cytoplasm</keyword>
<dbReference type="GO" id="GO:0005876">
    <property type="term" value="C:spindle microtubule"/>
    <property type="evidence" value="ECO:0007669"/>
    <property type="project" value="TreeGrafter"/>
</dbReference>
<dbReference type="CDD" id="cd00063">
    <property type="entry name" value="FN3"/>
    <property type="match status" value="1"/>
</dbReference>
<dbReference type="OrthoDB" id="5572782at2759"/>
<feature type="transmembrane region" description="Helical" evidence="7">
    <location>
        <begin position="81"/>
        <end position="105"/>
    </location>
</feature>
<dbReference type="Gene3D" id="2.60.40.10">
    <property type="entry name" value="Immunoglobulins"/>
    <property type="match status" value="1"/>
</dbReference>
<dbReference type="AlphaFoldDB" id="A0A9W8HHX9"/>
<dbReference type="GO" id="GO:0008574">
    <property type="term" value="F:plus-end-directed microtubule motor activity"/>
    <property type="evidence" value="ECO:0007669"/>
    <property type="project" value="TreeGrafter"/>
</dbReference>
<feature type="region of interest" description="Disordered" evidence="6">
    <location>
        <begin position="890"/>
        <end position="925"/>
    </location>
</feature>
<gene>
    <name evidence="9" type="ORF">H4R18_000063</name>
</gene>
<feature type="transmembrane region" description="Helical" evidence="7">
    <location>
        <begin position="117"/>
        <end position="139"/>
    </location>
</feature>
<feature type="compositionally biased region" description="Basic and acidic residues" evidence="6">
    <location>
        <begin position="422"/>
        <end position="445"/>
    </location>
</feature>
<feature type="region of interest" description="Disordered" evidence="6">
    <location>
        <begin position="1"/>
        <end position="34"/>
    </location>
</feature>
<keyword evidence="5" id="KW-0175">Coiled coil</keyword>
<dbReference type="InterPro" id="IPR013783">
    <property type="entry name" value="Ig-like_fold"/>
</dbReference>
<evidence type="ECO:0000256" key="6">
    <source>
        <dbReference type="SAM" id="MobiDB-lite"/>
    </source>
</evidence>
<dbReference type="GO" id="GO:0051231">
    <property type="term" value="P:spindle elongation"/>
    <property type="evidence" value="ECO:0007669"/>
    <property type="project" value="TreeGrafter"/>
</dbReference>
<feature type="domain" description="Fibronectin type-III" evidence="8">
    <location>
        <begin position="212"/>
        <end position="322"/>
    </location>
</feature>
<evidence type="ECO:0000313" key="10">
    <source>
        <dbReference type="Proteomes" id="UP001140217"/>
    </source>
</evidence>
<dbReference type="InterPro" id="IPR003961">
    <property type="entry name" value="FN3_dom"/>
</dbReference>
<feature type="region of interest" description="Disordered" evidence="6">
    <location>
        <begin position="489"/>
        <end position="529"/>
    </location>
</feature>
<accession>A0A9W8HHX9</accession>
<name>A0A9W8HHX9_9FUNG</name>
<dbReference type="EMBL" id="JANBUL010000003">
    <property type="protein sequence ID" value="KAJ2786216.1"/>
    <property type="molecule type" value="Genomic_DNA"/>
</dbReference>
<comment type="caution">
    <text evidence="9">The sequence shown here is derived from an EMBL/GenBank/DDBJ whole genome shotgun (WGS) entry which is preliminary data.</text>
</comment>
<feature type="compositionally biased region" description="Basic and acidic residues" evidence="6">
    <location>
        <begin position="454"/>
        <end position="466"/>
    </location>
</feature>
<keyword evidence="7" id="KW-0812">Transmembrane</keyword>
<dbReference type="InterPro" id="IPR036116">
    <property type="entry name" value="FN3_sf"/>
</dbReference>
<evidence type="ECO:0000259" key="8">
    <source>
        <dbReference type="PROSITE" id="PS50853"/>
    </source>
</evidence>
<dbReference type="SUPFAM" id="SSF49265">
    <property type="entry name" value="Fibronectin type III"/>
    <property type="match status" value="1"/>
</dbReference>
<organism evidence="9 10">
    <name type="scientific">Coemansia javaensis</name>
    <dbReference type="NCBI Taxonomy" id="2761396"/>
    <lineage>
        <taxon>Eukaryota</taxon>
        <taxon>Fungi</taxon>
        <taxon>Fungi incertae sedis</taxon>
        <taxon>Zoopagomycota</taxon>
        <taxon>Kickxellomycotina</taxon>
        <taxon>Kickxellomycetes</taxon>
        <taxon>Kickxellales</taxon>
        <taxon>Kickxellaceae</taxon>
        <taxon>Coemansia</taxon>
    </lineage>
</organism>
<feature type="region of interest" description="Disordered" evidence="6">
    <location>
        <begin position="600"/>
        <end position="629"/>
    </location>
</feature>
<evidence type="ECO:0000256" key="1">
    <source>
        <dbReference type="ARBA" id="ARBA00004245"/>
    </source>
</evidence>
<dbReference type="SMART" id="SM00060">
    <property type="entry name" value="FN3"/>
    <property type="match status" value="1"/>
</dbReference>
<evidence type="ECO:0000256" key="7">
    <source>
        <dbReference type="SAM" id="Phobius"/>
    </source>
</evidence>
<keyword evidence="7" id="KW-1133">Transmembrane helix</keyword>
<feature type="transmembrane region" description="Helical" evidence="7">
    <location>
        <begin position="171"/>
        <end position="191"/>
    </location>
</feature>
<evidence type="ECO:0000313" key="9">
    <source>
        <dbReference type="EMBL" id="KAJ2786216.1"/>
    </source>
</evidence>
<dbReference type="PANTHER" id="PTHR47970:SF12">
    <property type="entry name" value="KINESIN FAMILY MEMBER 11"/>
    <property type="match status" value="1"/>
</dbReference>
<keyword evidence="10" id="KW-1185">Reference proteome</keyword>
<keyword evidence="4" id="KW-0206">Cytoskeleton</keyword>
<feature type="region of interest" description="Disordered" evidence="6">
    <location>
        <begin position="421"/>
        <end position="466"/>
    </location>
</feature>
<keyword evidence="3" id="KW-0505">Motor protein</keyword>
<reference evidence="9" key="1">
    <citation type="submission" date="2022-07" db="EMBL/GenBank/DDBJ databases">
        <title>Phylogenomic reconstructions and comparative analyses of Kickxellomycotina fungi.</title>
        <authorList>
            <person name="Reynolds N.K."/>
            <person name="Stajich J.E."/>
            <person name="Barry K."/>
            <person name="Grigoriev I.V."/>
            <person name="Crous P."/>
            <person name="Smith M.E."/>
        </authorList>
    </citation>
    <scope>NUCLEOTIDE SEQUENCE</scope>
    <source>
        <strain evidence="9">NBRC 105414</strain>
    </source>
</reference>
<proteinExistence type="predicted"/>